<dbReference type="EMBL" id="ABEU02000013">
    <property type="protein sequence ID" value="PNR42422.1"/>
    <property type="molecule type" value="Genomic_DNA"/>
</dbReference>
<accession>A9REX2</accession>
<protein>
    <submittedName>
        <fullName evidence="1 2">Uncharacterized protein</fullName>
    </submittedName>
</protein>
<proteinExistence type="predicted"/>
<keyword evidence="3" id="KW-1185">Reference proteome</keyword>
<gene>
    <name evidence="1" type="ORF">PHYPA_017251</name>
</gene>
<reference evidence="1 3" key="1">
    <citation type="journal article" date="2008" name="Science">
        <title>The Physcomitrella genome reveals evolutionary insights into the conquest of land by plants.</title>
        <authorList>
            <person name="Rensing S."/>
            <person name="Lang D."/>
            <person name="Zimmer A."/>
            <person name="Terry A."/>
            <person name="Salamov A."/>
            <person name="Shapiro H."/>
            <person name="Nishiyama T."/>
            <person name="Perroud P.-F."/>
            <person name="Lindquist E."/>
            <person name="Kamisugi Y."/>
            <person name="Tanahashi T."/>
            <person name="Sakakibara K."/>
            <person name="Fujita T."/>
            <person name="Oishi K."/>
            <person name="Shin-I T."/>
            <person name="Kuroki Y."/>
            <person name="Toyoda A."/>
            <person name="Suzuki Y."/>
            <person name="Hashimoto A."/>
            <person name="Yamaguchi K."/>
            <person name="Sugano A."/>
            <person name="Kohara Y."/>
            <person name="Fujiyama A."/>
            <person name="Anterola A."/>
            <person name="Aoki S."/>
            <person name="Ashton N."/>
            <person name="Barbazuk W.B."/>
            <person name="Barker E."/>
            <person name="Bennetzen J."/>
            <person name="Bezanilla M."/>
            <person name="Blankenship R."/>
            <person name="Cho S.H."/>
            <person name="Dutcher S."/>
            <person name="Estelle M."/>
            <person name="Fawcett J.A."/>
            <person name="Gundlach H."/>
            <person name="Hanada K."/>
            <person name="Heyl A."/>
            <person name="Hicks K.A."/>
            <person name="Hugh J."/>
            <person name="Lohr M."/>
            <person name="Mayer K."/>
            <person name="Melkozernov A."/>
            <person name="Murata T."/>
            <person name="Nelson D."/>
            <person name="Pils B."/>
            <person name="Prigge M."/>
            <person name="Reiss B."/>
            <person name="Renner T."/>
            <person name="Rombauts S."/>
            <person name="Rushton P."/>
            <person name="Sanderfoot A."/>
            <person name="Schween G."/>
            <person name="Shiu S.-H."/>
            <person name="Stueber K."/>
            <person name="Theodoulou F.L."/>
            <person name="Tu H."/>
            <person name="Van de Peer Y."/>
            <person name="Verrier P.J."/>
            <person name="Waters E."/>
            <person name="Wood A."/>
            <person name="Yang L."/>
            <person name="Cove D."/>
            <person name="Cuming A."/>
            <person name="Hasebe M."/>
            <person name="Lucas S."/>
            <person name="Mishler D.B."/>
            <person name="Reski R."/>
            <person name="Grigoriev I."/>
            <person name="Quatrano R.S."/>
            <person name="Boore J.L."/>
        </authorList>
    </citation>
    <scope>NUCLEOTIDE SEQUENCE [LARGE SCALE GENOMIC DNA]</scope>
    <source>
        <strain evidence="2 3">cv. Gransden 2004</strain>
    </source>
</reference>
<evidence type="ECO:0000313" key="2">
    <source>
        <dbReference type="EnsemblPlants" id="PAC:32932450.CDS.1"/>
    </source>
</evidence>
<dbReference type="Proteomes" id="UP000006727">
    <property type="component" value="Chromosome 13"/>
</dbReference>
<dbReference type="InParanoid" id="A9REX2"/>
<dbReference type="EnsemblPlants" id="Pp3c13_11829V3.1">
    <property type="protein sequence ID" value="PAC:32932450.CDS.1"/>
    <property type="gene ID" value="Pp3c13_11829"/>
</dbReference>
<evidence type="ECO:0000313" key="3">
    <source>
        <dbReference type="Proteomes" id="UP000006727"/>
    </source>
</evidence>
<organism evidence="1">
    <name type="scientific">Physcomitrium patens</name>
    <name type="common">Spreading-leaved earth moss</name>
    <name type="synonym">Physcomitrella patens</name>
    <dbReference type="NCBI Taxonomy" id="3218"/>
    <lineage>
        <taxon>Eukaryota</taxon>
        <taxon>Viridiplantae</taxon>
        <taxon>Streptophyta</taxon>
        <taxon>Embryophyta</taxon>
        <taxon>Bryophyta</taxon>
        <taxon>Bryophytina</taxon>
        <taxon>Bryopsida</taxon>
        <taxon>Funariidae</taxon>
        <taxon>Funariales</taxon>
        <taxon>Funariaceae</taxon>
        <taxon>Physcomitrium</taxon>
    </lineage>
</organism>
<dbReference type="AlphaFoldDB" id="A9REX2"/>
<name>A9REX2_PHYPA</name>
<reference evidence="1 3" key="2">
    <citation type="journal article" date="2018" name="Plant J.">
        <title>The Physcomitrella patens chromosome-scale assembly reveals moss genome structure and evolution.</title>
        <authorList>
            <person name="Lang D."/>
            <person name="Ullrich K.K."/>
            <person name="Murat F."/>
            <person name="Fuchs J."/>
            <person name="Jenkins J."/>
            <person name="Haas F.B."/>
            <person name="Piednoel M."/>
            <person name="Gundlach H."/>
            <person name="Van Bel M."/>
            <person name="Meyberg R."/>
            <person name="Vives C."/>
            <person name="Morata J."/>
            <person name="Symeonidi A."/>
            <person name="Hiss M."/>
            <person name="Muchero W."/>
            <person name="Kamisugi Y."/>
            <person name="Saleh O."/>
            <person name="Blanc G."/>
            <person name="Decker E.L."/>
            <person name="van Gessel N."/>
            <person name="Grimwood J."/>
            <person name="Hayes R.D."/>
            <person name="Graham S.W."/>
            <person name="Gunter L.E."/>
            <person name="McDaniel S.F."/>
            <person name="Hoernstein S.N.W."/>
            <person name="Larsson A."/>
            <person name="Li F.W."/>
            <person name="Perroud P.F."/>
            <person name="Phillips J."/>
            <person name="Ranjan P."/>
            <person name="Rokshar D.S."/>
            <person name="Rothfels C.J."/>
            <person name="Schneider L."/>
            <person name="Shu S."/>
            <person name="Stevenson D.W."/>
            <person name="Thummler F."/>
            <person name="Tillich M."/>
            <person name="Villarreal Aguilar J.C."/>
            <person name="Widiez T."/>
            <person name="Wong G.K."/>
            <person name="Wymore A."/>
            <person name="Zhang Y."/>
            <person name="Zimmer A.D."/>
            <person name="Quatrano R.S."/>
            <person name="Mayer K.F.X."/>
            <person name="Goodstein D."/>
            <person name="Casacuberta J.M."/>
            <person name="Vandepoele K."/>
            <person name="Reski R."/>
            <person name="Cuming A.C."/>
            <person name="Tuskan G.A."/>
            <person name="Maumus F."/>
            <person name="Salse J."/>
            <person name="Schmutz J."/>
            <person name="Rensing S.A."/>
        </authorList>
    </citation>
    <scope>NUCLEOTIDE SEQUENCE [LARGE SCALE GENOMIC DNA]</scope>
    <source>
        <strain evidence="2 3">cv. Gransden 2004</strain>
    </source>
</reference>
<dbReference type="Gramene" id="Pp3c13_11829V3.1">
    <property type="protein sequence ID" value="PAC:32932450.CDS.1"/>
    <property type="gene ID" value="Pp3c13_11829"/>
</dbReference>
<reference evidence="2" key="3">
    <citation type="submission" date="2020-12" db="UniProtKB">
        <authorList>
            <consortium name="EnsemblPlants"/>
        </authorList>
    </citation>
    <scope>IDENTIFICATION</scope>
</reference>
<evidence type="ECO:0000313" key="1">
    <source>
        <dbReference type="EMBL" id="PNR42422.1"/>
    </source>
</evidence>
<sequence length="120" mass="13278">MKLWNLAPFGANNRHARSQVHAAESIAPAAVGIAEFPLPRKWRKSESRLRCNGRITSSGCPDRGAAASLHSPALLHVLVATEHRCTESIDTRTRDPIPFILPLASNCPSKSCKMRWKRNL</sequence>